<dbReference type="EMBL" id="ABIB01000015">
    <property type="protein sequence ID" value="EDP94607.1"/>
    <property type="molecule type" value="Genomic_DNA"/>
</dbReference>
<dbReference type="eggNOG" id="COG3321">
    <property type="taxonomic scope" value="Bacteria"/>
</dbReference>
<dbReference type="SUPFAM" id="SSF47336">
    <property type="entry name" value="ACP-like"/>
    <property type="match status" value="3"/>
</dbReference>
<evidence type="ECO:0000256" key="4">
    <source>
        <dbReference type="ARBA" id="ARBA00022490"/>
    </source>
</evidence>
<dbReference type="PROSITE" id="PS51186">
    <property type="entry name" value="GNAT"/>
    <property type="match status" value="1"/>
</dbReference>
<dbReference type="SMART" id="SM00823">
    <property type="entry name" value="PKS_PP"/>
    <property type="match status" value="3"/>
</dbReference>
<dbReference type="Gene3D" id="3.40.50.720">
    <property type="entry name" value="NAD(P)-binding Rossmann-like Domain"/>
    <property type="match status" value="2"/>
</dbReference>
<keyword evidence="5" id="KW-0597">Phosphoprotein</keyword>
<comment type="caution">
    <text evidence="9">Lacks conserved residue(s) required for the propagation of feature annotation.</text>
</comment>
<dbReference type="GO" id="GO:0004315">
    <property type="term" value="F:3-oxoacyl-[acyl-carrier-protein] synthase activity"/>
    <property type="evidence" value="ECO:0007669"/>
    <property type="project" value="InterPro"/>
</dbReference>
<feature type="domain" description="PKS/mFAS DH" evidence="13">
    <location>
        <begin position="3801"/>
        <end position="3908"/>
    </location>
</feature>
<evidence type="ECO:0000256" key="9">
    <source>
        <dbReference type="PROSITE-ProRule" id="PRU01363"/>
    </source>
</evidence>
<dbReference type="GO" id="GO:0006633">
    <property type="term" value="P:fatty acid biosynthetic process"/>
    <property type="evidence" value="ECO:0007669"/>
    <property type="project" value="InterPro"/>
</dbReference>
<gene>
    <name evidence="14" type="ORF">KAOT1_04300</name>
</gene>
<dbReference type="Pfam" id="PF16197">
    <property type="entry name" value="KAsynt_C_assoc"/>
    <property type="match status" value="1"/>
</dbReference>
<dbReference type="PANTHER" id="PTHR43775">
    <property type="entry name" value="FATTY ACID SYNTHASE"/>
    <property type="match status" value="1"/>
</dbReference>
<dbReference type="FunFam" id="3.40.47.10:FF:000019">
    <property type="entry name" value="Polyketide synthase type I"/>
    <property type="match status" value="3"/>
</dbReference>
<dbReference type="PROSITE" id="PS00606">
    <property type="entry name" value="KS3_1"/>
    <property type="match status" value="2"/>
</dbReference>
<dbReference type="CDD" id="cd08953">
    <property type="entry name" value="KR_2_SDR_x"/>
    <property type="match status" value="2"/>
</dbReference>
<dbReference type="InterPro" id="IPR042104">
    <property type="entry name" value="PKS_dehydratase_sf"/>
</dbReference>
<dbReference type="Pfam" id="PF08659">
    <property type="entry name" value="KR"/>
    <property type="match status" value="2"/>
</dbReference>
<dbReference type="HOGENOM" id="CLU_000022_58_6_10"/>
<evidence type="ECO:0000313" key="15">
    <source>
        <dbReference type="Proteomes" id="UP000002945"/>
    </source>
</evidence>
<dbReference type="SMART" id="SM00822">
    <property type="entry name" value="PKS_KR"/>
    <property type="match status" value="2"/>
</dbReference>
<evidence type="ECO:0000256" key="2">
    <source>
        <dbReference type="ARBA" id="ARBA00004792"/>
    </source>
</evidence>
<dbReference type="Pfam" id="PF00550">
    <property type="entry name" value="PP-binding"/>
    <property type="match status" value="3"/>
</dbReference>
<comment type="caution">
    <text evidence="14">The sequence shown here is derived from an EMBL/GenBank/DDBJ whole genome shotgun (WGS) entry which is preliminary data.</text>
</comment>
<evidence type="ECO:0000313" key="14">
    <source>
        <dbReference type="EMBL" id="EDP94607.1"/>
    </source>
</evidence>
<evidence type="ECO:0000259" key="12">
    <source>
        <dbReference type="PROSITE" id="PS52004"/>
    </source>
</evidence>
<dbReference type="SMART" id="SM00825">
    <property type="entry name" value="PKS_KS"/>
    <property type="match status" value="3"/>
</dbReference>
<dbReference type="PANTHER" id="PTHR43775:SF37">
    <property type="entry name" value="SI:DKEY-61P9.11"/>
    <property type="match status" value="1"/>
</dbReference>
<reference evidence="14 15" key="1">
    <citation type="journal article" date="2011" name="J. Bacteriol.">
        <title>Genome sequence of the algicidal bacterium Kordia algicida OT-1.</title>
        <authorList>
            <person name="Lee H.S."/>
            <person name="Kang S.G."/>
            <person name="Kwon K.K."/>
            <person name="Lee J.H."/>
            <person name="Kim S.J."/>
        </authorList>
    </citation>
    <scope>NUCLEOTIDE SEQUENCE [LARGE SCALE GENOMIC DNA]</scope>
    <source>
        <strain evidence="14 15">OT-1</strain>
    </source>
</reference>
<evidence type="ECO:0000256" key="6">
    <source>
        <dbReference type="ARBA" id="ARBA00022679"/>
    </source>
</evidence>
<dbReference type="GO" id="GO:0005737">
    <property type="term" value="C:cytoplasm"/>
    <property type="evidence" value="ECO:0007669"/>
    <property type="project" value="UniProtKB-SubCell"/>
</dbReference>
<dbReference type="OrthoDB" id="1230081at2"/>
<dbReference type="InterPro" id="IPR014031">
    <property type="entry name" value="Ketoacyl_synth_C"/>
</dbReference>
<dbReference type="InterPro" id="IPR014030">
    <property type="entry name" value="Ketoacyl_synth_N"/>
</dbReference>
<dbReference type="Pfam" id="PF21089">
    <property type="entry name" value="PKS_DH_N"/>
    <property type="match status" value="2"/>
</dbReference>
<dbReference type="Gene3D" id="1.10.1200.10">
    <property type="entry name" value="ACP-like"/>
    <property type="match status" value="3"/>
</dbReference>
<dbReference type="InterPro" id="IPR049900">
    <property type="entry name" value="PKS_mFAS_DH"/>
</dbReference>
<dbReference type="InterPro" id="IPR056393">
    <property type="entry name" value="AprA-like_MT2"/>
</dbReference>
<accession>A9EAA7</accession>
<comment type="pathway">
    <text evidence="2">Antibiotic biosynthesis.</text>
</comment>
<organism evidence="14 15">
    <name type="scientific">Kordia algicida OT-1</name>
    <dbReference type="NCBI Taxonomy" id="391587"/>
    <lineage>
        <taxon>Bacteria</taxon>
        <taxon>Pseudomonadati</taxon>
        <taxon>Bacteroidota</taxon>
        <taxon>Flavobacteriia</taxon>
        <taxon>Flavobacteriales</taxon>
        <taxon>Flavobacteriaceae</taxon>
        <taxon>Kordia</taxon>
    </lineage>
</organism>
<dbReference type="Pfam" id="PF22336">
    <property type="entry name" value="RhiE-like_linker"/>
    <property type="match status" value="2"/>
</dbReference>
<dbReference type="InterPro" id="IPR032821">
    <property type="entry name" value="PKS_assoc"/>
</dbReference>
<dbReference type="SUPFAM" id="SSF51735">
    <property type="entry name" value="NAD(P)-binding Rossmann-fold domains"/>
    <property type="match status" value="2"/>
</dbReference>
<dbReference type="Pfam" id="PF23525">
    <property type="entry name" value="Methyltransf_36"/>
    <property type="match status" value="1"/>
</dbReference>
<dbReference type="InterPro" id="IPR020841">
    <property type="entry name" value="PKS_Beta-ketoAc_synthase_dom"/>
</dbReference>
<dbReference type="Proteomes" id="UP000002945">
    <property type="component" value="Unassembled WGS sequence"/>
</dbReference>
<dbReference type="Gene3D" id="1.10.1240.100">
    <property type="match status" value="3"/>
</dbReference>
<dbReference type="GO" id="GO:0071770">
    <property type="term" value="P:DIM/DIP cell wall layer assembly"/>
    <property type="evidence" value="ECO:0007669"/>
    <property type="project" value="TreeGrafter"/>
</dbReference>
<dbReference type="InterPro" id="IPR000182">
    <property type="entry name" value="GNAT_dom"/>
</dbReference>
<dbReference type="SMART" id="SM01294">
    <property type="entry name" value="PKS_PP_betabranch"/>
    <property type="match status" value="1"/>
</dbReference>
<evidence type="ECO:0000256" key="8">
    <source>
        <dbReference type="ARBA" id="ARBA00054155"/>
    </source>
</evidence>
<evidence type="ECO:0000259" key="10">
    <source>
        <dbReference type="PROSITE" id="PS50075"/>
    </source>
</evidence>
<dbReference type="InterPro" id="IPR020806">
    <property type="entry name" value="PKS_PP-bd"/>
</dbReference>
<dbReference type="Gene3D" id="3.40.47.10">
    <property type="match status" value="3"/>
</dbReference>
<comment type="subcellular location">
    <subcellularLocation>
        <location evidence="1">Cytoplasm</location>
    </subcellularLocation>
</comment>
<dbReference type="PROSITE" id="PS52019">
    <property type="entry name" value="PKS_MFAS_DH"/>
    <property type="match status" value="1"/>
</dbReference>
<dbReference type="InterPro" id="IPR009081">
    <property type="entry name" value="PP-bd_ACP"/>
</dbReference>
<evidence type="ECO:0000259" key="13">
    <source>
        <dbReference type="PROSITE" id="PS52019"/>
    </source>
</evidence>
<keyword evidence="4" id="KW-0963">Cytoplasm</keyword>
<dbReference type="InterPro" id="IPR013968">
    <property type="entry name" value="PKS_KR"/>
</dbReference>
<evidence type="ECO:0000256" key="1">
    <source>
        <dbReference type="ARBA" id="ARBA00004496"/>
    </source>
</evidence>
<dbReference type="CDD" id="cd00833">
    <property type="entry name" value="PKS"/>
    <property type="match status" value="3"/>
</dbReference>
<feature type="domain" description="Ketosynthase family 3 (KS3)" evidence="12">
    <location>
        <begin position="3183"/>
        <end position="3606"/>
    </location>
</feature>
<dbReference type="GO" id="GO:0004312">
    <property type="term" value="F:fatty acid synthase activity"/>
    <property type="evidence" value="ECO:0007669"/>
    <property type="project" value="TreeGrafter"/>
</dbReference>
<dbReference type="SUPFAM" id="SSF53901">
    <property type="entry name" value="Thiolase-like"/>
    <property type="match status" value="3"/>
</dbReference>
<evidence type="ECO:0000259" key="11">
    <source>
        <dbReference type="PROSITE" id="PS51186"/>
    </source>
</evidence>
<feature type="domain" description="Ketosynthase family 3 (KS3)" evidence="12">
    <location>
        <begin position="1683"/>
        <end position="2117"/>
    </location>
</feature>
<dbReference type="SUPFAM" id="SSF55729">
    <property type="entry name" value="Acyl-CoA N-acyltransferases (Nat)"/>
    <property type="match status" value="1"/>
</dbReference>
<dbReference type="GO" id="GO:0031177">
    <property type="term" value="F:phosphopantetheine binding"/>
    <property type="evidence" value="ECO:0007669"/>
    <property type="project" value="InterPro"/>
</dbReference>
<feature type="domain" description="Ketosynthase family 3 (KS3)" evidence="12">
    <location>
        <begin position="521"/>
        <end position="940"/>
    </location>
</feature>
<evidence type="ECO:0000256" key="5">
    <source>
        <dbReference type="ARBA" id="ARBA00022553"/>
    </source>
</evidence>
<feature type="domain" description="N-acetyltransferase" evidence="11">
    <location>
        <begin position="202"/>
        <end position="394"/>
    </location>
</feature>
<dbReference type="InterPro" id="IPR036291">
    <property type="entry name" value="NAD(P)-bd_dom_sf"/>
</dbReference>
<dbReference type="PROSITE" id="PS52004">
    <property type="entry name" value="KS3_2"/>
    <property type="match status" value="3"/>
</dbReference>
<keyword evidence="6" id="KW-0808">Transferase</keyword>
<protein>
    <submittedName>
        <fullName evidence="14">Polyketide synthase of type I</fullName>
    </submittedName>
</protein>
<feature type="domain" description="Carrier" evidence="10">
    <location>
        <begin position="1564"/>
        <end position="1637"/>
    </location>
</feature>
<feature type="domain" description="Carrier" evidence="10">
    <location>
        <begin position="3039"/>
        <end position="3113"/>
    </location>
</feature>
<keyword evidence="15" id="KW-1185">Reference proteome</keyword>
<evidence type="ECO:0000256" key="3">
    <source>
        <dbReference type="ARBA" id="ARBA00022450"/>
    </source>
</evidence>
<name>A9EAA7_9FLAO</name>
<dbReference type="InterPro" id="IPR050091">
    <property type="entry name" value="PKS_NRPS_Biosynth_Enz"/>
</dbReference>
<dbReference type="Gene3D" id="3.10.129.110">
    <property type="entry name" value="Polyketide synthase dehydratase"/>
    <property type="match status" value="1"/>
</dbReference>
<sequence length="3908" mass="434441">MISEKYLNDLRSAITEIFNQSLNQQPQIIVNLGCKDGTVLREIYQTISGSTLRGKYLKEHPVQCYAVDASQENLDNLALDNKNIQTFLGDIQTSNGLKKALKNIGISSDKKILYLHTVTPTANWQAYLQVYADHLQNNQLLFTSEHVVAETQASLDKNQITTEKFITLAANIGLFTEKLSKRYPDSKTNKEVALHNITKRAYSIRNASLKDLQTLDTLEELCWQSHIRSSKEAIQQRIKTFPQGQFVLEKNGEVVGVIYSQAINDKAQLEKATMDNVHKLHNANGNVMQLLAVNIHPSVQLFNYGDQLLEFMLQRCSLINKVTEIVAVSICKNYDKNGEYSFEEYLNLQGEKQDPIMAFHHNHGANIVKGLANYRERDTANEGFGVLVHYTNLDERINTNKAFVASPETISKNTSSEFTKKETTQKFITETIANLLNINTETVDEEQPLMEMGLNSVDLQMLQRQIEKKINQQLEAGFFFEYNTVLKVAEKIQADFTINNTEKPTETTNTAKANVKNNVSDTDIAIIGISCKLPGNITSVDALWEALTEEKSLISSYPKERGNWANSEEFKGIDQGGFMQNAAAFDASFFRISPKEAQITDPQQRILLELAWACLEDAGIPAKKLIGSNTGVFVGASNADYSRKVQDAKLAIEAHHAVGSSLAILANRLSYYFDLSGPSLLVDTACSSSLVAIHSAVQSLHSGECDSAIVGGVNFICHPDLSIAYHKAGMLSPEAKCKVFDSKANGYVRGEGTVVMLLKPLKKAIEDKNQIHGVIKGSAINHGGLAAGLTVPNPKKQSELLVNAWKNANISTSDLSYIEAHGTGTSLGDPIEVQGIKNALTTHSDSKTLEKCTIGSIKSNVGHLESAAGMTGMLKVILAMKHKQLPASIHFSTLNPKINLNDSPIQIQNTLTSWQSEKPLLAGVSSFGSGGTNGHVVLEEFQQKTKQNHSTNNESLFVLSAKNEDRLIAYAEKIIRWIDTSSETFNFNDAIYSWQVGRTAMKKRLAIQATNFQDLKEKLSQWIAGKTVETTWSSSNAATNYTEEIIAKAISEKNISLLGQIWTTGATINWEAYYANQNDLAFVSLPTYPFAKDHYWIQETETITETKQPTKTTNSKLYATPTWKAIPIENIAESNSKEVTETHILLCGFSTLLSKKLSQELPETTISTINSKKKKIAKTYTEIAVECFEEIQQIVREKSNKKIDLWIVVPALTTHTTWLGLSGMLQTLHAEYPSVSGQVLAVNPKIKTPELTQKLLENQSVTTELTVKYDANERKVIRWEAIQESSNEQTTVFKDEGVYILTGGLGGLGTIFIKEIGKQTKNATIIITGRSELTADKQEKIKQLATISKNIHYHKVTLTSNDEVKTFINSIKEKHGNINGIIHCAGMVKDNFIIKKTASEFEEVLQPKVAGTIHLDEATKNENLDFFVLFSSIFSVVGNVGQADYATANGFMDQFAAYRNTLLAQKERAGQTLSINWPFWKDGGMDIHESSLAIIKEETGMIPMETATGLHAFYQGIANKYNQLLVMEGVEEKLVKTLENLAPTNETIEQAQDYSVENQDVIFEKTLQKTKELFGEVLGFAPSKVDEHESFSAYGIDSIFINQLNQKLSKTFDSLSKTIFFEHQTLHEITNYLVNEYTETCASWTQTDINQTQKGSSKIFKDASKTGQTIKNTDEAEKQINHKEPIAIIGISGIYPEAKDLDEFWENLQEGKNSISEIPPSRWSLDDFYEPDMQKAVKEGKSYAKWGGFINEFAQFDPMFFGISPREALNIDPHERLFLQESWRALESSGYTKHDLKQKYHQKVGVFAGVTKTGFELKAPFYRNDNHKFHPRSSFSSVANRLSYVLDIKGPSMPIDTMCSSSLTAIHEACEHIHRGECEVAFAGGVNLYLHPSTYSYLSSQHMLSVDGQCKSFGLGGNGFVPGEGVGVVLLKPLSEAVKDNDVIHGVILSTHVNHGGKTNGYTVPSPVSQSQLIKTAIKKAGINARDISYIEAHGTGTELGDPIEVEGLKKAFDADTTDKNYCAIGSVKSNIGHLEAAAGISGLTKVLLQMKHGKIVPSLHTEDLNPNIDFEKTAFQVATDLQNWERPFVQNEEKPRIAGISSFGAGGANAHVILQEYQPQEKASFATESLLAEAEKVLIPLSARNKAQLKLRAVALLDALRKNNNASQFDLISLTYTLQVGREAMDERLGFIVSSIEELEEKLIQYINEAKEIENFDQGNKNYPDKTFKLLTKEAEFQQTIARWVKDKKLANLLMLWVNGLTIDWHQFYDTDVNISRVALPTYPFANDEYWIQTESIEKGFTKISEGAEHINALLHHNTSNIYEQRYTSRFNGDEFFLKTQYNADEKITEKIVPTFTCIEMARLAALHATSGNESETTLTLQNLIWSTPFTLSEKKEINIALTATAPLREENIALHFDIFSESDGDETVHCQGKAVLSDHSLPQKHNIQELLTQLEEHTISNHYKGVQEIHKTDGKLVATIDFSEEILQQQETLILHPKTLSYIQNILAEFEHKMSNAYIIGCDAVQIIQPLQEEACIIISFVEESLFSDDICTLNIDICDTLGNVCVQFVGCSFGKQSETLTATTEATETEKLFFTPQWQETKVEGTQKRDVAQYHTILLDLPQIKTTQLETAIGNNVCTNISLKKENLHAQYHQYATACFEYIKNLQKEKFIGNQHIWFVIPNTEQYAPLQGVYGLLRTAMLENPKISGQILLTDAHVSQNNLAQQLNAQTVRNTDLIVKHENKKQYVFQWQQQSLQTSNEIVYKDQGIYVITGGLGGLGTIFCKEILQKTTNATVILTGRSELTQTKKDAIAKLKSYGGTVIYKSVNIADEKAVHNFFENVLKSHQQINGILHCAGMISDNFIAEKTTEEFHQVLMPKVDGTIYIDNATAEIELDFLVYFSSIAGAIGFVGQADYASANSFMDHYAYYRNGLVQKGKRHGKTLSINWPLWKDGGMGIDKATEKMVAQTIGMQSLATKTGLKAFYTSLQSDCSQSLVVEGNGNKIKSHVFNLKKSAQTTQDATISENIVESNYTVENTQETLKGILTEILGIQSSALSMEQTFVDMGLNSILGVELAIAINNTFGTAISNVIVYDYPNIKELSSYVNSHLLKNTSIAKKSIATISKEVKAVAKIDTENLINFGEKYPKLTRRKVTNLTNLYGNITPAYGYSTQKSSATTDDKIAIVGMSGKYPKAKNLKEYWNNLENGVDAVTEIPNSRWNIDKYYDPDPEKEGKIYAKWMGMLDEVDLFDPLFFKISPQEATYMDPEHRLFLQEGYKAFEDAGYAGEALKDIKCGVYLGLERSEYSWHLRQNNAMSPNVTSNNSAIAAARIAYFLNLKGPAITIDTACSSSLVAMHLACKSLLNNEIDMALTGGVRLWLGPETYQGMCQARMLSPDGKCKTFDDSANGFVPGEGVGAVVLKRLKDAEADNDNILGVILGSGINQDGKTNGITAPSVKSQIALEQEVYAQNNIDPSTITYVEAHGTGTKLGDPIELQALSTVFGESTDKKNYCALGSVKSNIGHTTAAAGIAGVHKVLLSLQNQTLAPTLHVTKENSHFDFNNSPFYVNTEKRVWKTNPHSLRRASVSSFGFSGTNSHLVIEEYPKTTNQATSETKSVIIPLSAKTTAQLKEKAADLLAFISEQNKAEASEENTNTLDLGSIAYTLQIGRDDMRERLGFVVNSIDQLENKLQAYLNGNDSDNEIYTGKATTQNDTLSLFSTDTDLQEAVSNWIQNGKLEKLLKLWVNGLTISWSKFYENTKPKRVSLPTYPFAKEKYWVTSQNGEAATNHSGVTATIHPLVHTNTSNLNQQSFTSTFSGNEFFLKEHLVHGKAILPGVAYLEMIRVAIEKSVPNLSDEYEISLQNIFWIRPLTVETTTEIEITVTPNDDATIAFEIVTKMKKKIV</sequence>
<dbReference type="InterPro" id="IPR049552">
    <property type="entry name" value="PKS_DH_N"/>
</dbReference>
<dbReference type="InterPro" id="IPR057326">
    <property type="entry name" value="KR_dom"/>
</dbReference>
<keyword evidence="7" id="KW-0677">Repeat</keyword>
<dbReference type="Pfam" id="PF00109">
    <property type="entry name" value="ketoacyl-synt"/>
    <property type="match status" value="3"/>
</dbReference>
<dbReference type="Gene3D" id="3.10.129.10">
    <property type="entry name" value="Hotdog Thioesterase"/>
    <property type="match status" value="1"/>
</dbReference>
<dbReference type="Pfam" id="PF02801">
    <property type="entry name" value="Ketoacyl-synt_C"/>
    <property type="match status" value="3"/>
</dbReference>
<proteinExistence type="predicted"/>
<dbReference type="InterPro" id="IPR054514">
    <property type="entry name" value="RhiE-like_linker"/>
</dbReference>
<dbReference type="PROSITE" id="PS50075">
    <property type="entry name" value="CARRIER"/>
    <property type="match status" value="3"/>
</dbReference>
<dbReference type="GO" id="GO:0005886">
    <property type="term" value="C:plasma membrane"/>
    <property type="evidence" value="ECO:0007669"/>
    <property type="project" value="TreeGrafter"/>
</dbReference>
<dbReference type="InterPro" id="IPR018201">
    <property type="entry name" value="Ketoacyl_synth_AS"/>
</dbReference>
<keyword evidence="3" id="KW-0596">Phosphopantetheine</keyword>
<dbReference type="Gene3D" id="3.40.630.30">
    <property type="match status" value="1"/>
</dbReference>
<dbReference type="InterPro" id="IPR016181">
    <property type="entry name" value="Acyl_CoA_acyltransferase"/>
</dbReference>
<dbReference type="InterPro" id="IPR016039">
    <property type="entry name" value="Thiolase-like"/>
</dbReference>
<comment type="function">
    <text evidence="8">Involved in production of the polyketide antibiotic thailandamide.</text>
</comment>
<evidence type="ECO:0000256" key="7">
    <source>
        <dbReference type="ARBA" id="ARBA00022737"/>
    </source>
</evidence>
<feature type="domain" description="Carrier" evidence="10">
    <location>
        <begin position="419"/>
        <end position="496"/>
    </location>
</feature>
<dbReference type="STRING" id="391587.KAOT1_04300"/>
<dbReference type="InterPro" id="IPR036736">
    <property type="entry name" value="ACP-like_sf"/>
</dbReference>
<dbReference type="RefSeq" id="WP_007093431.1">
    <property type="nucleotide sequence ID" value="NZ_DS544873.1"/>
</dbReference>